<dbReference type="AlphaFoldDB" id="X1ANT6"/>
<accession>X1ANT6</accession>
<gene>
    <name evidence="1" type="ORF">S01H4_05419</name>
</gene>
<name>X1ANT6_9ZZZZ</name>
<dbReference type="EMBL" id="BART01001570">
    <property type="protein sequence ID" value="GAG71062.1"/>
    <property type="molecule type" value="Genomic_DNA"/>
</dbReference>
<reference evidence="1" key="1">
    <citation type="journal article" date="2014" name="Front. Microbiol.">
        <title>High frequency of phylogenetically diverse reductive dehalogenase-homologous genes in deep subseafloor sedimentary metagenomes.</title>
        <authorList>
            <person name="Kawai M."/>
            <person name="Futagami T."/>
            <person name="Toyoda A."/>
            <person name="Takaki Y."/>
            <person name="Nishi S."/>
            <person name="Hori S."/>
            <person name="Arai W."/>
            <person name="Tsubouchi T."/>
            <person name="Morono Y."/>
            <person name="Uchiyama I."/>
            <person name="Ito T."/>
            <person name="Fujiyama A."/>
            <person name="Inagaki F."/>
            <person name="Takami H."/>
        </authorList>
    </citation>
    <scope>NUCLEOTIDE SEQUENCE</scope>
    <source>
        <strain evidence="1">Expedition CK06-06</strain>
    </source>
</reference>
<organism evidence="1">
    <name type="scientific">marine sediment metagenome</name>
    <dbReference type="NCBI Taxonomy" id="412755"/>
    <lineage>
        <taxon>unclassified sequences</taxon>
        <taxon>metagenomes</taxon>
        <taxon>ecological metagenomes</taxon>
    </lineage>
</organism>
<sequence length="30" mass="3314">LPKNADITPHRIKKVIGLGENIFIPELSIS</sequence>
<proteinExistence type="predicted"/>
<feature type="non-terminal residue" evidence="1">
    <location>
        <position position="1"/>
    </location>
</feature>
<evidence type="ECO:0000313" key="1">
    <source>
        <dbReference type="EMBL" id="GAG71062.1"/>
    </source>
</evidence>
<comment type="caution">
    <text evidence="1">The sequence shown here is derived from an EMBL/GenBank/DDBJ whole genome shotgun (WGS) entry which is preliminary data.</text>
</comment>
<protein>
    <submittedName>
        <fullName evidence="1">Uncharacterized protein</fullName>
    </submittedName>
</protein>